<proteinExistence type="inferred from homology"/>
<feature type="domain" description="Amidase" evidence="2">
    <location>
        <begin position="52"/>
        <end position="413"/>
    </location>
</feature>
<dbReference type="OrthoDB" id="9777859at2"/>
<comment type="similarity">
    <text evidence="1">Belongs to the amidase family.</text>
</comment>
<organism evidence="4 5">
    <name type="scientific">Rhodopseudomonas pentothenatexigens</name>
    <dbReference type="NCBI Taxonomy" id="999699"/>
    <lineage>
        <taxon>Bacteria</taxon>
        <taxon>Pseudomonadati</taxon>
        <taxon>Pseudomonadota</taxon>
        <taxon>Alphaproteobacteria</taxon>
        <taxon>Hyphomicrobiales</taxon>
        <taxon>Nitrobacteraceae</taxon>
        <taxon>Rhodopseudomonas</taxon>
    </lineage>
</organism>
<dbReference type="AlphaFoldDB" id="A0A336JRM3"/>
<dbReference type="EMBL" id="UFQQ01000020">
    <property type="protein sequence ID" value="SSW92437.1"/>
    <property type="molecule type" value="Genomic_DNA"/>
</dbReference>
<dbReference type="Gene3D" id="3.90.1300.10">
    <property type="entry name" value="Amidase signature (AS) domain"/>
    <property type="match status" value="1"/>
</dbReference>
<dbReference type="InterPro" id="IPR023631">
    <property type="entry name" value="Amidase_dom"/>
</dbReference>
<dbReference type="Proteomes" id="UP000252631">
    <property type="component" value="Unassembled WGS sequence"/>
</dbReference>
<sequence>MSYPLGLLAVHRAFREGTLSPADYLATCIQRADEVEPWLKAFCHRLPADRLAGGEGPLAGIPIGVKDIIATAGIPTTNGSRVYAGHVPDHDAPIVTRIKQLGGIVFGKTVSTEFAWRSPGPTVNPHNPQHTPGGSSSGSAAAVAAGIVPMALGTQTVGSIVRPAAYCGVVGFKPSFGAIVRDGVHPLAQSLDHVGFLTRSVEDAAFAFGLLADGADAAAAAQAVEGDVLPAASSLRLGVVRPPIWDRVSAEQNQAFETALEKLRRAGASVEPLALPDRYWQGFEAAEIILAAEAAAIFDALVTQYPELTSPQLKELVAAGNAISAPRYIWSRQLQESLQQELPRHLSGLDGILTAPAPGEAPEGLTYTGDASFCALWTMLGVPALTMPIARSARGLPLGLQVIGGFGEDARLLRTARVVEAQLTN</sequence>
<dbReference type="GO" id="GO:0016740">
    <property type="term" value="F:transferase activity"/>
    <property type="evidence" value="ECO:0007669"/>
    <property type="project" value="UniProtKB-KW"/>
</dbReference>
<dbReference type="PANTHER" id="PTHR11895:SF151">
    <property type="entry name" value="GLUTAMYL-TRNA(GLN) AMIDOTRANSFERASE SUBUNIT A"/>
    <property type="match status" value="1"/>
</dbReference>
<evidence type="ECO:0000313" key="5">
    <source>
        <dbReference type="Proteomes" id="UP000252631"/>
    </source>
</evidence>
<accession>A0A336JRM3</accession>
<keyword evidence="4" id="KW-0808">Transferase</keyword>
<name>A0A336JRM3_9BRAD</name>
<dbReference type="PANTHER" id="PTHR11895">
    <property type="entry name" value="TRANSAMIDASE"/>
    <property type="match status" value="1"/>
</dbReference>
<dbReference type="InterPro" id="IPR036928">
    <property type="entry name" value="AS_sf"/>
</dbReference>
<dbReference type="Proteomes" id="UP000256343">
    <property type="component" value="Unassembled WGS sequence"/>
</dbReference>
<reference evidence="4 5" key="1">
    <citation type="submission" date="2017-08" db="EMBL/GenBank/DDBJ databases">
        <authorList>
            <person name="de Groot N.N."/>
        </authorList>
    </citation>
    <scope>NUCLEOTIDE SEQUENCE [LARGE SCALE GENOMIC DNA]</scope>
    <source>
        <strain evidence="4 5">JA575</strain>
    </source>
</reference>
<reference evidence="3 6" key="2">
    <citation type="submission" date="2018-07" db="EMBL/GenBank/DDBJ databases">
        <title>Genomic Encyclopedia of Archaeal and Bacterial Type Strains, Phase II (KMG-II): from individual species to whole genera.</title>
        <authorList>
            <person name="Goeker M."/>
        </authorList>
    </citation>
    <scope>NUCLEOTIDE SEQUENCE [LARGE SCALE GENOMIC DNA]</scope>
    <source>
        <strain evidence="3 6">JA575</strain>
    </source>
</reference>
<evidence type="ECO:0000259" key="2">
    <source>
        <dbReference type="Pfam" id="PF01425"/>
    </source>
</evidence>
<dbReference type="SUPFAM" id="SSF75304">
    <property type="entry name" value="Amidase signature (AS) enzymes"/>
    <property type="match status" value="1"/>
</dbReference>
<evidence type="ECO:0000313" key="3">
    <source>
        <dbReference type="EMBL" id="RED29025.1"/>
    </source>
</evidence>
<dbReference type="RefSeq" id="WP_114359808.1">
    <property type="nucleotide sequence ID" value="NZ_QRDT01000020.1"/>
</dbReference>
<dbReference type="Pfam" id="PF01425">
    <property type="entry name" value="Amidase"/>
    <property type="match status" value="1"/>
</dbReference>
<dbReference type="EMBL" id="QRDT01000020">
    <property type="protein sequence ID" value="RED29025.1"/>
    <property type="molecule type" value="Genomic_DNA"/>
</dbReference>
<protein>
    <submittedName>
        <fullName evidence="3">Asp-tRNA(Asn)/Glu-tRNA(Gln) amidotransferase A subunit family amidase</fullName>
    </submittedName>
    <submittedName>
        <fullName evidence="4">Asp-tRNAAsn/Glu-tRNAGln amidotransferase A subunit family amidase</fullName>
    </submittedName>
</protein>
<keyword evidence="6" id="KW-1185">Reference proteome</keyword>
<dbReference type="InterPro" id="IPR000120">
    <property type="entry name" value="Amidase"/>
</dbReference>
<evidence type="ECO:0000256" key="1">
    <source>
        <dbReference type="ARBA" id="ARBA00009199"/>
    </source>
</evidence>
<evidence type="ECO:0000313" key="6">
    <source>
        <dbReference type="Proteomes" id="UP000256343"/>
    </source>
</evidence>
<evidence type="ECO:0000313" key="4">
    <source>
        <dbReference type="EMBL" id="SSW92437.1"/>
    </source>
</evidence>
<gene>
    <name evidence="3" type="ORF">BJ125_12021</name>
    <name evidence="4" type="ORF">SAMN05892882_12021</name>
</gene>